<reference evidence="5" key="2">
    <citation type="submission" date="2020-09" db="EMBL/GenBank/DDBJ databases">
        <authorList>
            <person name="Sun Q."/>
            <person name="Kim S."/>
        </authorList>
    </citation>
    <scope>NUCLEOTIDE SEQUENCE</scope>
    <source>
        <strain evidence="5">KCTC 12710</strain>
    </source>
</reference>
<feature type="domain" description="HTH gntR-type" evidence="4">
    <location>
        <begin position="11"/>
        <end position="79"/>
    </location>
</feature>
<dbReference type="InterPro" id="IPR008920">
    <property type="entry name" value="TF_FadR/GntR_C"/>
</dbReference>
<dbReference type="CDD" id="cd07377">
    <property type="entry name" value="WHTH_GntR"/>
    <property type="match status" value="1"/>
</dbReference>
<dbReference type="GO" id="GO:0003677">
    <property type="term" value="F:DNA binding"/>
    <property type="evidence" value="ECO:0007669"/>
    <property type="project" value="UniProtKB-KW"/>
</dbReference>
<keyword evidence="2" id="KW-0238">DNA-binding</keyword>
<protein>
    <submittedName>
        <fullName evidence="5">GntR family transcriptional regulator</fullName>
    </submittedName>
</protein>
<evidence type="ECO:0000313" key="6">
    <source>
        <dbReference type="Proteomes" id="UP000636004"/>
    </source>
</evidence>
<dbReference type="GO" id="GO:0003700">
    <property type="term" value="F:DNA-binding transcription factor activity"/>
    <property type="evidence" value="ECO:0007669"/>
    <property type="project" value="InterPro"/>
</dbReference>
<dbReference type="InterPro" id="IPR036390">
    <property type="entry name" value="WH_DNA-bd_sf"/>
</dbReference>
<dbReference type="Pfam" id="PF00392">
    <property type="entry name" value="GntR"/>
    <property type="match status" value="1"/>
</dbReference>
<dbReference type="Pfam" id="PF07729">
    <property type="entry name" value="FCD"/>
    <property type="match status" value="1"/>
</dbReference>
<dbReference type="PANTHER" id="PTHR43537">
    <property type="entry name" value="TRANSCRIPTIONAL REGULATOR, GNTR FAMILY"/>
    <property type="match status" value="1"/>
</dbReference>
<evidence type="ECO:0000256" key="2">
    <source>
        <dbReference type="ARBA" id="ARBA00023125"/>
    </source>
</evidence>
<dbReference type="RefSeq" id="WP_189358856.1">
    <property type="nucleotide sequence ID" value="NZ_BMWZ01000001.1"/>
</dbReference>
<dbReference type="SMART" id="SM00895">
    <property type="entry name" value="FCD"/>
    <property type="match status" value="1"/>
</dbReference>
<keyword evidence="6" id="KW-1185">Reference proteome</keyword>
<accession>A0A918V4B5</accession>
<evidence type="ECO:0000256" key="1">
    <source>
        <dbReference type="ARBA" id="ARBA00023015"/>
    </source>
</evidence>
<organism evidence="5 6">
    <name type="scientific">Algibacter mikhailovii</name>
    <dbReference type="NCBI Taxonomy" id="425498"/>
    <lineage>
        <taxon>Bacteria</taxon>
        <taxon>Pseudomonadati</taxon>
        <taxon>Bacteroidota</taxon>
        <taxon>Flavobacteriia</taxon>
        <taxon>Flavobacteriales</taxon>
        <taxon>Flavobacteriaceae</taxon>
        <taxon>Algibacter</taxon>
    </lineage>
</organism>
<comment type="caution">
    <text evidence="5">The sequence shown here is derived from an EMBL/GenBank/DDBJ whole genome shotgun (WGS) entry which is preliminary data.</text>
</comment>
<reference evidence="5" key="1">
    <citation type="journal article" date="2014" name="Int. J. Syst. Evol. Microbiol.">
        <title>Complete genome sequence of Corynebacterium casei LMG S-19264T (=DSM 44701T), isolated from a smear-ripened cheese.</title>
        <authorList>
            <consortium name="US DOE Joint Genome Institute (JGI-PGF)"/>
            <person name="Walter F."/>
            <person name="Albersmeier A."/>
            <person name="Kalinowski J."/>
            <person name="Ruckert C."/>
        </authorList>
    </citation>
    <scope>NUCLEOTIDE SEQUENCE</scope>
    <source>
        <strain evidence="5">KCTC 12710</strain>
    </source>
</reference>
<dbReference type="InterPro" id="IPR000524">
    <property type="entry name" value="Tscrpt_reg_HTH_GntR"/>
</dbReference>
<dbReference type="PRINTS" id="PR00035">
    <property type="entry name" value="HTHGNTR"/>
</dbReference>
<sequence>MNIKIRPKNSVKLADQLHDQLLDWIISGILKEGDKIPSENELCKSFQVSRPIVREAILKLQEEDLVATKKGIGTFVLDSPLKDLSKYVSAQDVSDILESHEVRIALEAESAALAALRRSPEQLVVIKNAQLAMRKDFEESNLSIQADYEFHIGIAQATNNDIFVQLLENLHIGLRKTMAIGQELSRERVKSKISPERNNQVLEEHQRIIDAIEIQDQEAARFAMRYHISKIKQRIMDVQTE</sequence>
<dbReference type="SMART" id="SM00345">
    <property type="entry name" value="HTH_GNTR"/>
    <property type="match status" value="1"/>
</dbReference>
<proteinExistence type="predicted"/>
<dbReference type="InterPro" id="IPR036388">
    <property type="entry name" value="WH-like_DNA-bd_sf"/>
</dbReference>
<evidence type="ECO:0000259" key="4">
    <source>
        <dbReference type="PROSITE" id="PS50949"/>
    </source>
</evidence>
<dbReference type="Gene3D" id="1.20.120.530">
    <property type="entry name" value="GntR ligand-binding domain-like"/>
    <property type="match status" value="1"/>
</dbReference>
<dbReference type="Gene3D" id="1.10.10.10">
    <property type="entry name" value="Winged helix-like DNA-binding domain superfamily/Winged helix DNA-binding domain"/>
    <property type="match status" value="1"/>
</dbReference>
<gene>
    <name evidence="5" type="ORF">GCM10007028_03410</name>
</gene>
<keyword evidence="1" id="KW-0805">Transcription regulation</keyword>
<dbReference type="PANTHER" id="PTHR43537:SF5">
    <property type="entry name" value="UXU OPERON TRANSCRIPTIONAL REGULATOR"/>
    <property type="match status" value="1"/>
</dbReference>
<dbReference type="SUPFAM" id="SSF46785">
    <property type="entry name" value="Winged helix' DNA-binding domain"/>
    <property type="match status" value="1"/>
</dbReference>
<evidence type="ECO:0000313" key="5">
    <source>
        <dbReference type="EMBL" id="GGZ69670.1"/>
    </source>
</evidence>
<dbReference type="EMBL" id="BMWZ01000001">
    <property type="protein sequence ID" value="GGZ69670.1"/>
    <property type="molecule type" value="Genomic_DNA"/>
</dbReference>
<name>A0A918V4B5_9FLAO</name>
<dbReference type="Proteomes" id="UP000636004">
    <property type="component" value="Unassembled WGS sequence"/>
</dbReference>
<evidence type="ECO:0000256" key="3">
    <source>
        <dbReference type="ARBA" id="ARBA00023163"/>
    </source>
</evidence>
<dbReference type="PROSITE" id="PS50949">
    <property type="entry name" value="HTH_GNTR"/>
    <property type="match status" value="1"/>
</dbReference>
<keyword evidence="3" id="KW-0804">Transcription</keyword>
<dbReference type="SUPFAM" id="SSF48008">
    <property type="entry name" value="GntR ligand-binding domain-like"/>
    <property type="match status" value="1"/>
</dbReference>
<dbReference type="AlphaFoldDB" id="A0A918V4B5"/>
<dbReference type="InterPro" id="IPR011711">
    <property type="entry name" value="GntR_C"/>
</dbReference>